<dbReference type="GO" id="GO:0000774">
    <property type="term" value="F:adenyl-nucleotide exchange factor activity"/>
    <property type="evidence" value="ECO:0007669"/>
    <property type="project" value="InterPro"/>
</dbReference>
<evidence type="ECO:0000256" key="5">
    <source>
        <dbReference type="ARBA" id="ARBA00023016"/>
    </source>
</evidence>
<reference evidence="14 15" key="1">
    <citation type="submission" date="2019-08" db="EMBL/GenBank/DDBJ databases">
        <title>Deep-cultivation of Planctomycetes and their phenomic and genomic characterization uncovers novel biology.</title>
        <authorList>
            <person name="Wiegand S."/>
            <person name="Jogler M."/>
            <person name="Boedeker C."/>
            <person name="Pinto D."/>
            <person name="Vollmers J."/>
            <person name="Rivas-Marin E."/>
            <person name="Kohn T."/>
            <person name="Peeters S.H."/>
            <person name="Heuer A."/>
            <person name="Rast P."/>
            <person name="Oberbeckmann S."/>
            <person name="Bunk B."/>
            <person name="Jeske O."/>
            <person name="Meyerdierks A."/>
            <person name="Storesund J.E."/>
            <person name="Kallscheuer N."/>
            <person name="Luecker S."/>
            <person name="Lage O.M."/>
            <person name="Pohl T."/>
            <person name="Merkel B.J."/>
            <person name="Hornburger P."/>
            <person name="Mueller R.-W."/>
            <person name="Bruemmer F."/>
            <person name="Labrenz M."/>
            <person name="Spormann A.M."/>
            <person name="Op den Camp H."/>
            <person name="Overmann J."/>
            <person name="Amann R."/>
            <person name="Jetten M.S.M."/>
            <person name="Mascher T."/>
            <person name="Medema M.H."/>
            <person name="Devos D.P."/>
            <person name="Kaster A.-K."/>
            <person name="Ovreas L."/>
            <person name="Rohde M."/>
            <person name="Galperin M.Y."/>
            <person name="Jogler C."/>
        </authorList>
    </citation>
    <scope>NUCLEOTIDE SEQUENCE [LARGE SCALE GENOMIC DNA]</scope>
    <source>
        <strain evidence="14 15">UC8</strain>
    </source>
</reference>
<evidence type="ECO:0000256" key="4">
    <source>
        <dbReference type="ARBA" id="ARBA00022490"/>
    </source>
</evidence>
<dbReference type="OrthoDB" id="9812586at2"/>
<evidence type="ECO:0000256" key="1">
    <source>
        <dbReference type="ARBA" id="ARBA00004496"/>
    </source>
</evidence>
<evidence type="ECO:0000256" key="3">
    <source>
        <dbReference type="ARBA" id="ARBA00011738"/>
    </source>
</evidence>
<dbReference type="InterPro" id="IPR013805">
    <property type="entry name" value="GrpE_CC"/>
</dbReference>
<dbReference type="PRINTS" id="PR00773">
    <property type="entry name" value="GRPEPROTEIN"/>
</dbReference>
<comment type="subcellular location">
    <subcellularLocation>
        <location evidence="1 10">Cytoplasm</location>
    </subcellularLocation>
</comment>
<dbReference type="GO" id="GO:0042803">
    <property type="term" value="F:protein homodimerization activity"/>
    <property type="evidence" value="ECO:0007669"/>
    <property type="project" value="InterPro"/>
</dbReference>
<evidence type="ECO:0000256" key="2">
    <source>
        <dbReference type="ARBA" id="ARBA00009054"/>
    </source>
</evidence>
<dbReference type="GO" id="GO:0005737">
    <property type="term" value="C:cytoplasm"/>
    <property type="evidence" value="ECO:0007669"/>
    <property type="project" value="UniProtKB-SubCell"/>
</dbReference>
<comment type="subunit">
    <text evidence="3 10">Homodimer.</text>
</comment>
<dbReference type="FunFam" id="2.30.22.10:FF:000001">
    <property type="entry name" value="Protein GrpE"/>
    <property type="match status" value="1"/>
</dbReference>
<evidence type="ECO:0000313" key="15">
    <source>
        <dbReference type="Proteomes" id="UP000325286"/>
    </source>
</evidence>
<dbReference type="GO" id="GO:0051087">
    <property type="term" value="F:protein-folding chaperone binding"/>
    <property type="evidence" value="ECO:0007669"/>
    <property type="project" value="InterPro"/>
</dbReference>
<evidence type="ECO:0000256" key="13">
    <source>
        <dbReference type="SAM" id="MobiDB-lite"/>
    </source>
</evidence>
<dbReference type="Gene3D" id="3.90.20.20">
    <property type="match status" value="1"/>
</dbReference>
<evidence type="ECO:0000256" key="8">
    <source>
        <dbReference type="ARBA" id="ARBA00072274"/>
    </source>
</evidence>
<feature type="region of interest" description="Disordered" evidence="13">
    <location>
        <begin position="1"/>
        <end position="55"/>
    </location>
</feature>
<keyword evidence="5 10" id="KW-0346">Stress response</keyword>
<dbReference type="RefSeq" id="WP_068139712.1">
    <property type="nucleotide sequence ID" value="NZ_CP042914.1"/>
</dbReference>
<accession>A0A5B9QVU6</accession>
<keyword evidence="15" id="KW-1185">Reference proteome</keyword>
<evidence type="ECO:0000256" key="10">
    <source>
        <dbReference type="HAMAP-Rule" id="MF_01151"/>
    </source>
</evidence>
<dbReference type="HAMAP" id="MF_01151">
    <property type="entry name" value="GrpE"/>
    <property type="match status" value="1"/>
</dbReference>
<keyword evidence="6 10" id="KW-0143">Chaperone</keyword>
<evidence type="ECO:0000256" key="12">
    <source>
        <dbReference type="RuleBase" id="RU004478"/>
    </source>
</evidence>
<comment type="function">
    <text evidence="7 10 11">Participates actively in the response to hyperosmotic and heat shock by preventing the aggregation of stress-denatured proteins, in association with DnaK and GrpE. It is the nucleotide exchange factor for DnaK and may function as a thermosensor. Unfolded proteins bind initially to DnaJ; upon interaction with the DnaJ-bound protein, DnaK hydrolyzes its bound ATP, resulting in the formation of a stable complex. GrpE releases ADP from DnaK; ATP binding to DnaK triggers the release of the substrate protein, thus completing the reaction cycle. Several rounds of ATP-dependent interactions between DnaJ, DnaK and GrpE are required for fully efficient folding.</text>
</comment>
<dbReference type="GO" id="GO:0006457">
    <property type="term" value="P:protein folding"/>
    <property type="evidence" value="ECO:0007669"/>
    <property type="project" value="InterPro"/>
</dbReference>
<organism evidence="14 15">
    <name type="scientific">Roseimaritima ulvae</name>
    <dbReference type="NCBI Taxonomy" id="980254"/>
    <lineage>
        <taxon>Bacteria</taxon>
        <taxon>Pseudomonadati</taxon>
        <taxon>Planctomycetota</taxon>
        <taxon>Planctomycetia</taxon>
        <taxon>Pirellulales</taxon>
        <taxon>Pirellulaceae</taxon>
        <taxon>Roseimaritima</taxon>
    </lineage>
</organism>
<dbReference type="Proteomes" id="UP000325286">
    <property type="component" value="Chromosome"/>
</dbReference>
<dbReference type="NCBIfam" id="NF010738">
    <property type="entry name" value="PRK14140.1"/>
    <property type="match status" value="1"/>
</dbReference>
<evidence type="ECO:0000256" key="9">
    <source>
        <dbReference type="ARBA" id="ARBA00076414"/>
    </source>
</evidence>
<dbReference type="CDD" id="cd00446">
    <property type="entry name" value="GrpE"/>
    <property type="match status" value="1"/>
</dbReference>
<evidence type="ECO:0000256" key="7">
    <source>
        <dbReference type="ARBA" id="ARBA00053401"/>
    </source>
</evidence>
<evidence type="ECO:0000256" key="11">
    <source>
        <dbReference type="RuleBase" id="RU000639"/>
    </source>
</evidence>
<dbReference type="InterPro" id="IPR000740">
    <property type="entry name" value="GrpE"/>
</dbReference>
<dbReference type="PANTHER" id="PTHR21237">
    <property type="entry name" value="GRPE PROTEIN"/>
    <property type="match status" value="1"/>
</dbReference>
<proteinExistence type="inferred from homology"/>
<dbReference type="EMBL" id="CP042914">
    <property type="protein sequence ID" value="QEG41910.1"/>
    <property type="molecule type" value="Genomic_DNA"/>
</dbReference>
<keyword evidence="4 10" id="KW-0963">Cytoplasm</keyword>
<protein>
    <recommendedName>
        <fullName evidence="8 10">Protein GrpE</fullName>
    </recommendedName>
    <alternativeName>
        <fullName evidence="9 10">HSP-70 cofactor</fullName>
    </alternativeName>
</protein>
<evidence type="ECO:0000256" key="6">
    <source>
        <dbReference type="ARBA" id="ARBA00023186"/>
    </source>
</evidence>
<sequence>MANEELNEEIPSAAEDPQPGDPQATESTAEDATESSSEAGEPSIESLQQQLADADKRVLQAEAEKENFRKRIKADFEMQLRFAALPLLQDILQVRDNLKRALEAAGQNESLREGVAMVAKQLDDNLAKHHCKPIPAVGEIFDPNYHEAIQQAPSDEYAAGVVSMEVTTGYQLHERVVRPSQVIVSTGPANS</sequence>
<comment type="similarity">
    <text evidence="2 10 12">Belongs to the GrpE family.</text>
</comment>
<dbReference type="AlphaFoldDB" id="A0A5B9QVU6"/>
<dbReference type="PANTHER" id="PTHR21237:SF23">
    <property type="entry name" value="GRPE PROTEIN HOMOLOG, MITOCHONDRIAL"/>
    <property type="match status" value="1"/>
</dbReference>
<dbReference type="SUPFAM" id="SSF58014">
    <property type="entry name" value="Coiled-coil domain of nucleotide exchange factor GrpE"/>
    <property type="match status" value="1"/>
</dbReference>
<dbReference type="KEGG" id="rul:UC8_39380"/>
<dbReference type="Pfam" id="PF01025">
    <property type="entry name" value="GrpE"/>
    <property type="match status" value="1"/>
</dbReference>
<dbReference type="Gene3D" id="2.30.22.10">
    <property type="entry name" value="Head domain of nucleotide exchange factor GrpE"/>
    <property type="match status" value="1"/>
</dbReference>
<dbReference type="GO" id="GO:0051082">
    <property type="term" value="F:unfolded protein binding"/>
    <property type="evidence" value="ECO:0007669"/>
    <property type="project" value="TreeGrafter"/>
</dbReference>
<dbReference type="InterPro" id="IPR009012">
    <property type="entry name" value="GrpE_head"/>
</dbReference>
<evidence type="ECO:0000313" key="14">
    <source>
        <dbReference type="EMBL" id="QEG41910.1"/>
    </source>
</evidence>
<name>A0A5B9QVU6_9BACT</name>
<gene>
    <name evidence="10" type="primary">grpE</name>
    <name evidence="14" type="ORF">UC8_39380</name>
</gene>
<dbReference type="SUPFAM" id="SSF51064">
    <property type="entry name" value="Head domain of nucleotide exchange factor GrpE"/>
    <property type="match status" value="1"/>
</dbReference>
<dbReference type="PROSITE" id="PS01071">
    <property type="entry name" value="GRPE"/>
    <property type="match status" value="1"/>
</dbReference>